<feature type="compositionally biased region" description="Acidic residues" evidence="7">
    <location>
        <begin position="1994"/>
        <end position="2008"/>
    </location>
</feature>
<feature type="compositionally biased region" description="Basic and acidic residues" evidence="7">
    <location>
        <begin position="1022"/>
        <end position="1050"/>
    </location>
</feature>
<dbReference type="InterPro" id="IPR002928">
    <property type="entry name" value="Myosin_tail"/>
</dbReference>
<gene>
    <name evidence="9" type="ORF">OKIOD_LOCUS14973</name>
</gene>
<keyword evidence="3" id="KW-0175">Coiled coil</keyword>
<feature type="region of interest" description="Disordered" evidence="7">
    <location>
        <begin position="1678"/>
        <end position="1703"/>
    </location>
</feature>
<dbReference type="SUPFAM" id="SSF57997">
    <property type="entry name" value="Tropomyosin"/>
    <property type="match status" value="1"/>
</dbReference>
<feature type="compositionally biased region" description="Acidic residues" evidence="7">
    <location>
        <begin position="1791"/>
        <end position="1806"/>
    </location>
</feature>
<comment type="similarity">
    <text evidence="6">Belongs to the TRAFAC class myosin-kinesin ATPase superfamily. Myosin family.</text>
</comment>
<dbReference type="InterPro" id="IPR027417">
    <property type="entry name" value="P-loop_NTPase"/>
</dbReference>
<feature type="compositionally biased region" description="Basic and acidic residues" evidence="7">
    <location>
        <begin position="897"/>
        <end position="917"/>
    </location>
</feature>
<keyword evidence="10" id="KW-1185">Reference proteome</keyword>
<comment type="caution">
    <text evidence="6">Lacks conserved residue(s) required for the propagation of feature annotation.</text>
</comment>
<feature type="compositionally biased region" description="Polar residues" evidence="7">
    <location>
        <begin position="1812"/>
        <end position="1821"/>
    </location>
</feature>
<keyword evidence="1 6" id="KW-0547">Nucleotide-binding</keyword>
<dbReference type="PANTHER" id="PTHR45615">
    <property type="entry name" value="MYOSIN HEAVY CHAIN, NON-MUSCLE"/>
    <property type="match status" value="1"/>
</dbReference>
<dbReference type="InterPro" id="IPR001609">
    <property type="entry name" value="Myosin_head_motor_dom-like"/>
</dbReference>
<dbReference type="PROSITE" id="PS51456">
    <property type="entry name" value="MYOSIN_MOTOR"/>
    <property type="match status" value="1"/>
</dbReference>
<evidence type="ECO:0000259" key="8">
    <source>
        <dbReference type="PROSITE" id="PS51456"/>
    </source>
</evidence>
<dbReference type="Gene3D" id="4.10.270.10">
    <property type="entry name" value="Myosin, subunit A"/>
    <property type="match status" value="1"/>
</dbReference>
<dbReference type="Pfam" id="PF01576">
    <property type="entry name" value="Myosin_tail_1"/>
    <property type="match status" value="1"/>
</dbReference>
<protein>
    <submittedName>
        <fullName evidence="9">Oidioi.mRNA.OKI2018_I69.chr2.g6208.t1.cds</fullName>
    </submittedName>
</protein>
<evidence type="ECO:0000256" key="5">
    <source>
        <dbReference type="ARBA" id="ARBA00023175"/>
    </source>
</evidence>
<dbReference type="Gene3D" id="3.40.850.10">
    <property type="entry name" value="Kinesin motor domain"/>
    <property type="match status" value="1"/>
</dbReference>
<feature type="compositionally biased region" description="Basic and acidic residues" evidence="7">
    <location>
        <begin position="1314"/>
        <end position="1335"/>
    </location>
</feature>
<dbReference type="Gene3D" id="1.20.120.720">
    <property type="entry name" value="Myosin VI head, motor domain, U50 subdomain"/>
    <property type="match status" value="1"/>
</dbReference>
<dbReference type="EMBL" id="OU015567">
    <property type="protein sequence ID" value="CAG5111937.1"/>
    <property type="molecule type" value="Genomic_DNA"/>
</dbReference>
<feature type="compositionally biased region" description="Basic and acidic residues" evidence="7">
    <location>
        <begin position="2009"/>
        <end position="2019"/>
    </location>
</feature>
<reference evidence="9 10" key="1">
    <citation type="submission" date="2021-04" db="EMBL/GenBank/DDBJ databases">
        <authorList>
            <person name="Bliznina A."/>
        </authorList>
    </citation>
    <scope>NUCLEOTIDE SEQUENCE [LARGE SCALE GENOMIC DNA]</scope>
</reference>
<feature type="compositionally biased region" description="Basic and acidic residues" evidence="7">
    <location>
        <begin position="1493"/>
        <end position="1503"/>
    </location>
</feature>
<evidence type="ECO:0000313" key="10">
    <source>
        <dbReference type="Proteomes" id="UP001158576"/>
    </source>
</evidence>
<evidence type="ECO:0000313" key="9">
    <source>
        <dbReference type="EMBL" id="CAG5111937.1"/>
    </source>
</evidence>
<evidence type="ECO:0000256" key="7">
    <source>
        <dbReference type="SAM" id="MobiDB-lite"/>
    </source>
</evidence>
<dbReference type="Gene3D" id="3.30.70.1590">
    <property type="match status" value="1"/>
</dbReference>
<dbReference type="Gene3D" id="1.10.10.820">
    <property type="match status" value="1"/>
</dbReference>
<evidence type="ECO:0000256" key="4">
    <source>
        <dbReference type="ARBA" id="ARBA00023123"/>
    </source>
</evidence>
<feature type="compositionally biased region" description="Low complexity" evidence="7">
    <location>
        <begin position="1504"/>
        <end position="1521"/>
    </location>
</feature>
<feature type="region of interest" description="Disordered" evidence="7">
    <location>
        <begin position="1985"/>
        <end position="2155"/>
    </location>
</feature>
<dbReference type="PROSITE" id="PS50096">
    <property type="entry name" value="IQ"/>
    <property type="match status" value="1"/>
</dbReference>
<feature type="domain" description="Myosin motor" evidence="8">
    <location>
        <begin position="1"/>
        <end position="629"/>
    </location>
</feature>
<accession>A0ABN7T711</accession>
<feature type="compositionally biased region" description="Basic and acidic residues" evidence="7">
    <location>
        <begin position="1912"/>
        <end position="1925"/>
    </location>
</feature>
<keyword evidence="4 6" id="KW-0518">Myosin</keyword>
<dbReference type="SUPFAM" id="SSF90257">
    <property type="entry name" value="Myosin rod fragments"/>
    <property type="match status" value="1"/>
</dbReference>
<name>A0ABN7T711_OIKDI</name>
<dbReference type="Pfam" id="PF00063">
    <property type="entry name" value="Myosin_head"/>
    <property type="match status" value="1"/>
</dbReference>
<feature type="region of interest" description="Disordered" evidence="7">
    <location>
        <begin position="1302"/>
        <end position="1335"/>
    </location>
</feature>
<feature type="compositionally biased region" description="Basic and acidic residues" evidence="7">
    <location>
        <begin position="1877"/>
        <end position="1891"/>
    </location>
</feature>
<feature type="compositionally biased region" description="Basic and acidic residues" evidence="7">
    <location>
        <begin position="927"/>
        <end position="939"/>
    </location>
</feature>
<dbReference type="Proteomes" id="UP001158576">
    <property type="component" value="Chromosome 2"/>
</dbReference>
<feature type="region of interest" description="Disordered" evidence="7">
    <location>
        <begin position="1018"/>
        <end position="1050"/>
    </location>
</feature>
<keyword evidence="5 6" id="KW-0505">Motor protein</keyword>
<feature type="compositionally biased region" description="Low complexity" evidence="7">
    <location>
        <begin position="2056"/>
        <end position="2072"/>
    </location>
</feature>
<proteinExistence type="inferred from homology"/>
<organism evidence="9 10">
    <name type="scientific">Oikopleura dioica</name>
    <name type="common">Tunicate</name>
    <dbReference type="NCBI Taxonomy" id="34765"/>
    <lineage>
        <taxon>Eukaryota</taxon>
        <taxon>Metazoa</taxon>
        <taxon>Chordata</taxon>
        <taxon>Tunicata</taxon>
        <taxon>Appendicularia</taxon>
        <taxon>Copelata</taxon>
        <taxon>Oikopleuridae</taxon>
        <taxon>Oikopleura</taxon>
    </lineage>
</organism>
<feature type="compositionally biased region" description="Polar residues" evidence="7">
    <location>
        <begin position="2130"/>
        <end position="2139"/>
    </location>
</feature>
<dbReference type="Gene3D" id="1.20.58.530">
    <property type="match status" value="1"/>
</dbReference>
<feature type="region of interest" description="Disordered" evidence="7">
    <location>
        <begin position="1730"/>
        <end position="1949"/>
    </location>
</feature>
<feature type="binding site" evidence="6">
    <location>
        <begin position="38"/>
        <end position="45"/>
    </location>
    <ligand>
        <name>ATP</name>
        <dbReference type="ChEBI" id="CHEBI:30616"/>
    </ligand>
</feature>
<dbReference type="PANTHER" id="PTHR45615:SF36">
    <property type="entry name" value="MYOSIN HEAVY CHAIN-LIKE, ISOFORM B-RELATED"/>
    <property type="match status" value="1"/>
</dbReference>
<dbReference type="SMART" id="SM00242">
    <property type="entry name" value="MYSc"/>
    <property type="match status" value="1"/>
</dbReference>
<feature type="compositionally biased region" description="Basic and acidic residues" evidence="7">
    <location>
        <begin position="1743"/>
        <end position="1753"/>
    </location>
</feature>
<evidence type="ECO:0000256" key="3">
    <source>
        <dbReference type="ARBA" id="ARBA00023054"/>
    </source>
</evidence>
<feature type="region of interest" description="Disordered" evidence="7">
    <location>
        <begin position="1493"/>
        <end position="1521"/>
    </location>
</feature>
<feature type="compositionally biased region" description="Basic and acidic residues" evidence="7">
    <location>
        <begin position="1690"/>
        <end position="1701"/>
    </location>
</feature>
<feature type="compositionally biased region" description="Acidic residues" evidence="7">
    <location>
        <begin position="1830"/>
        <end position="1839"/>
    </location>
</feature>
<dbReference type="InterPro" id="IPR036961">
    <property type="entry name" value="Kinesin_motor_dom_sf"/>
</dbReference>
<evidence type="ECO:0000256" key="2">
    <source>
        <dbReference type="ARBA" id="ARBA00022840"/>
    </source>
</evidence>
<feature type="region of interest" description="Disordered" evidence="7">
    <location>
        <begin position="897"/>
        <end position="939"/>
    </location>
</feature>
<feature type="compositionally biased region" description="Basic and acidic residues" evidence="7">
    <location>
        <begin position="2028"/>
        <end position="2052"/>
    </location>
</feature>
<feature type="region of interest" description="Disordered" evidence="7">
    <location>
        <begin position="869"/>
        <end position="888"/>
    </location>
</feature>
<dbReference type="SUPFAM" id="SSF52540">
    <property type="entry name" value="P-loop containing nucleoside triphosphate hydrolases"/>
    <property type="match status" value="1"/>
</dbReference>
<evidence type="ECO:0000256" key="6">
    <source>
        <dbReference type="PROSITE-ProRule" id="PRU00782"/>
    </source>
</evidence>
<keyword evidence="2 6" id="KW-0067">ATP-binding</keyword>
<feature type="region of interest" description="Disordered" evidence="7">
    <location>
        <begin position="1590"/>
        <end position="1628"/>
    </location>
</feature>
<dbReference type="PRINTS" id="PR00193">
    <property type="entry name" value="MYOSINHEAVY"/>
</dbReference>
<keyword evidence="6" id="KW-0009">Actin-binding</keyword>
<sequence>MFRGCRREELPPHIYATAQSAYRRMLKANQNQAICPIGISGAGKSIMVEHTLNYLLTVSNTSIKKDVVNAAWMALESVSCVESPQGRASSKDVKLFHLDYDKSGSLVSIDVQSALLDKEHITSSSQDQSNFLALHILAEGAKAELRKDLFMNDRTKTDNRYLPPTKSQNEPSYWVRRLEKFNLALKALDAEANQIRYIMCLLAAILHLGCAGSEKTPDGKRFQYSDPESAQRAAAVLGIPQESLQKYIFEQTVPGRPAKNTNLGQAAIDAFAQGLYCEVYQIIYSIVNAAFKGRESGVHTITVVDIPGYQLGKHQSLSSLLFNYTNDRLMQVHDEKLFQDVQKRYEQEGLELDLPVPDVDLSASVDLVDRQNRAAYNEDDAKGILWMLEEEALYPNSSAETFTGKVLTQYGIGRDPLVLPATESRSGFKIRHQHGQFEAEYESASWLMGSREAPPSVYLHSQLLVRIEEGHNTKSRQTLKRPRRRFCPCSLPATKRKSPTLQAKVSVDLIVDKLRRCEVHFVNALSPTIQAEQSALTDMPFLRMQIRGLRLVESGRFIKQGFPDSLNFDEFIRQFGCLVKVYPNDYHKTPDIVKLHCDAHELERTQYKIGRSKIFFRTGIIAKLETRRNKKLNILLSSFQARCKGHLQRKKFEKRKVGEVAARTIQRNIRSYMERKSWPWWKLYTNIIPLIETHRADVELHEKTTELEKLKLKFELLEEENARNKERADKLNSKVEELTHDLIEEQNANAETNEQLEIEIAERRQVQLENRDLKSRADDSEKRFEEIDIELAELRQRHNHTVEQMNKTVVDDSGDGDETVEEVRIRLEHQIREVEFEKKKLEGDLEEKLEVMRTEKRNTEKQLNELKEELENRDQDLSQSKKRQARQLAELHDTKLQLEEVSAKNHELEKKQRKFDSEMYGQQAETAQHKIDKDKSQREKENLQAQVFKLKNELDEKINDLELSEKRNQRLEAEIQDYISRDDDDGEMVNQLKRSKRELEQNFQELQEEFDELLAENQQTEQARDRFQVQNERDRQQYQRQLEAKDQEIDDQRAGFQKRIKQLEIQLEEEESERQSAHKQRKEAELKLNELRTTVPAKNEESERKLRRDIQRYRALLKDAQLQIEVLRNDSVSRAQLKQLQTQLEEASMNQNKVSKSKKSIEFENEDLVSQIEELTRAKQEVERQLADSHRERNDLCNRIEEQEEDLEETMQKYKSAVDNYNRSQSELVGVNTEFEALKSEKYLLEERVRNLQMSNQQYETNYVDKSHVLRAEARAREAETKLEFEKSTTKRLETQINRLKDNAEKYQNQRTQDLSDKDREKDASRKSKKALQEAREDLTIAERKYHESKSKVEELELEITRLSSTNEALQQDLKLAFKRISDLQQAFEALEDSDVDLSDVSSDDDPDNMTLYSSALPPVSRLGGSISRLDRDDQSCISCGASERPESSLTIGTLHSAITGLSTVGRAKKRMTGAERKKAAQKARKKLVKEMDAYQERSESRCASRAGSRPGSRSGSVSRANRNILADTEYNSKQAGADFTMDELTKKLSGAVSQIDDSLSRAGSPTGSMISESRQELVNLVDDFGANRAQSRMSRASTLRPGSRVGSRAGSRAGSPERPMTLPPARKENDPILRKLEDIDPYLLLHSTPEQLAKELGMRRTKDVGDINEEIEIIRTESRMGSRNGSRSRASDMEEKESRRAKVGAFADVTRQIDNMKTDHIRSKIFARHEAESLSDSCSNDSIKKSPQEARRKSILRKPKGRTSVDLDDEISPYDSISNAGRLKDRKYDFEDDDDDEDDANDIADDIVRQTMAQYSTNSKKFNKSVGYDDNDISDEEEKLQAARGKKKTNKIVLSDENDDDEFKPKRAPRKLGGKTLEERQKEDPLDLTKTRHRLLMPDPNDPLDPANIEKMLEARMKARRASEAGESDDDRESTVSTSSKASRTGEDWLEMAARAAKMSAELSALDAEPIDNAKFDRVYNDVLEKKKSTTPESDDEDLSEGDDEFDVPPKRQSKDSNDSTPKFRSRFLDKVRGSITEKPDQRKIAEDYIKGRTSRQSSEGSSNRASSRVSFTEPISSKSRKERNRAPSGQSNFTLDPDGDDVSLARFGVRCETATPISGSRKTRQRSGDSTISTSSNRKSEKVKDIMSGYLRS</sequence>
<evidence type="ECO:0000256" key="1">
    <source>
        <dbReference type="ARBA" id="ARBA00022741"/>
    </source>
</evidence>